<feature type="binding site" evidence="5">
    <location>
        <position position="41"/>
    </location>
    <ligand>
        <name>S-adenosyl-L-methionine</name>
        <dbReference type="ChEBI" id="CHEBI:59789"/>
    </ligand>
</feature>
<evidence type="ECO:0000256" key="1">
    <source>
        <dbReference type="ARBA" id="ARBA00022603"/>
    </source>
</evidence>
<sequence length="273" mass="30457">MPHTTGRHELGQNFLVDPRVVDTVLSVVATWPDDRPLLELGPGDGALTGPLAALGRPVTAVEIDARRAARLRRRLAGRVDVVRGDLARHRLDTGADIVSNVPYGITTPLLRRLLGAPHWHHAILLLQWEVARKRAGVGGTTLMAAQWWPWFTFGLVHRVPATSFRPVTSVDGGLLEVRRRPVPLVADAVHHRSVVTETFTGRGRGVLDVVGRRHGRSVRDLWARSSSVGSRDLPRDLDVEQWVTLAELVPRRSESQQRRGRGRDDDHRQERHP</sequence>
<name>A0ABN2W2Q1_9ACTN</name>
<feature type="binding site" evidence="5">
    <location>
        <position position="13"/>
    </location>
    <ligand>
        <name>S-adenosyl-L-methionine</name>
        <dbReference type="ChEBI" id="CHEBI:59789"/>
    </ligand>
</feature>
<dbReference type="PROSITE" id="PS01131">
    <property type="entry name" value="RRNA_A_DIMETH"/>
    <property type="match status" value="1"/>
</dbReference>
<dbReference type="PROSITE" id="PS51689">
    <property type="entry name" value="SAM_RNA_A_N6_MT"/>
    <property type="match status" value="1"/>
</dbReference>
<evidence type="ECO:0000256" key="4">
    <source>
        <dbReference type="ARBA" id="ARBA00022884"/>
    </source>
</evidence>
<feature type="domain" description="Ribosomal RNA adenine methylase transferase N-terminal" evidence="7">
    <location>
        <begin position="20"/>
        <end position="181"/>
    </location>
</feature>
<proteinExistence type="inferred from homology"/>
<feature type="binding site" evidence="5">
    <location>
        <position position="100"/>
    </location>
    <ligand>
        <name>S-adenosyl-L-methionine</name>
        <dbReference type="ChEBI" id="CHEBI:59789"/>
    </ligand>
</feature>
<keyword evidence="3 5" id="KW-0949">S-adenosyl-L-methionine</keyword>
<evidence type="ECO:0000313" key="9">
    <source>
        <dbReference type="Proteomes" id="UP001501480"/>
    </source>
</evidence>
<evidence type="ECO:0000256" key="5">
    <source>
        <dbReference type="PROSITE-ProRule" id="PRU01026"/>
    </source>
</evidence>
<evidence type="ECO:0000259" key="7">
    <source>
        <dbReference type="SMART" id="SM00650"/>
    </source>
</evidence>
<dbReference type="InterPro" id="IPR029063">
    <property type="entry name" value="SAM-dependent_MTases_sf"/>
</dbReference>
<dbReference type="Proteomes" id="UP001501480">
    <property type="component" value="Unassembled WGS sequence"/>
</dbReference>
<gene>
    <name evidence="8" type="ORF">GCM10009821_19570</name>
</gene>
<evidence type="ECO:0000313" key="8">
    <source>
        <dbReference type="EMBL" id="GAA2079483.1"/>
    </source>
</evidence>
<organism evidence="8 9">
    <name type="scientific">Aeromicrobium halocynthiae</name>
    <dbReference type="NCBI Taxonomy" id="560557"/>
    <lineage>
        <taxon>Bacteria</taxon>
        <taxon>Bacillati</taxon>
        <taxon>Actinomycetota</taxon>
        <taxon>Actinomycetes</taxon>
        <taxon>Propionibacteriales</taxon>
        <taxon>Nocardioidaceae</taxon>
        <taxon>Aeromicrobium</taxon>
    </lineage>
</organism>
<comment type="caution">
    <text evidence="8">The sequence shown here is derived from an EMBL/GenBank/DDBJ whole genome shotgun (WGS) entry which is preliminary data.</text>
</comment>
<dbReference type="PANTHER" id="PTHR11727">
    <property type="entry name" value="DIMETHYLADENOSINE TRANSFERASE"/>
    <property type="match status" value="1"/>
</dbReference>
<dbReference type="InterPro" id="IPR020598">
    <property type="entry name" value="rRNA_Ade_methylase_Trfase_N"/>
</dbReference>
<accession>A0ABN2W2Q1</accession>
<dbReference type="RefSeq" id="WP_344327473.1">
    <property type="nucleotide sequence ID" value="NZ_BAAAPY010000006.1"/>
</dbReference>
<evidence type="ECO:0000256" key="3">
    <source>
        <dbReference type="ARBA" id="ARBA00022691"/>
    </source>
</evidence>
<feature type="binding site" evidence="5">
    <location>
        <position position="85"/>
    </location>
    <ligand>
        <name>S-adenosyl-L-methionine</name>
        <dbReference type="ChEBI" id="CHEBI:59789"/>
    </ligand>
</feature>
<keyword evidence="2 5" id="KW-0808">Transferase</keyword>
<evidence type="ECO:0000256" key="2">
    <source>
        <dbReference type="ARBA" id="ARBA00022679"/>
    </source>
</evidence>
<dbReference type="EMBL" id="BAAAPY010000006">
    <property type="protein sequence ID" value="GAA2079483.1"/>
    <property type="molecule type" value="Genomic_DNA"/>
</dbReference>
<dbReference type="Pfam" id="PF00398">
    <property type="entry name" value="RrnaAD"/>
    <property type="match status" value="1"/>
</dbReference>
<dbReference type="SUPFAM" id="SSF53335">
    <property type="entry name" value="S-adenosyl-L-methionine-dependent methyltransferases"/>
    <property type="match status" value="1"/>
</dbReference>
<keyword evidence="1 5" id="KW-0489">Methyltransferase</keyword>
<dbReference type="Gene3D" id="3.40.50.150">
    <property type="entry name" value="Vaccinia Virus protein VP39"/>
    <property type="match status" value="1"/>
</dbReference>
<protein>
    <recommendedName>
        <fullName evidence="7">Ribosomal RNA adenine methylase transferase N-terminal domain-containing protein</fullName>
    </recommendedName>
</protein>
<keyword evidence="9" id="KW-1185">Reference proteome</keyword>
<comment type="similarity">
    <text evidence="5">Belongs to the class I-like SAM-binding methyltransferase superfamily. rRNA adenine N(6)-methyltransferase family.</text>
</comment>
<feature type="binding site" evidence="5">
    <location>
        <position position="15"/>
    </location>
    <ligand>
        <name>S-adenosyl-L-methionine</name>
        <dbReference type="ChEBI" id="CHEBI:59789"/>
    </ligand>
</feature>
<keyword evidence="4 5" id="KW-0694">RNA-binding</keyword>
<dbReference type="PANTHER" id="PTHR11727:SF7">
    <property type="entry name" value="DIMETHYLADENOSINE TRANSFERASE-RELATED"/>
    <property type="match status" value="1"/>
</dbReference>
<feature type="binding site" evidence="5">
    <location>
        <position position="62"/>
    </location>
    <ligand>
        <name>S-adenosyl-L-methionine</name>
        <dbReference type="ChEBI" id="CHEBI:59789"/>
    </ligand>
</feature>
<evidence type="ECO:0000256" key="6">
    <source>
        <dbReference type="SAM" id="MobiDB-lite"/>
    </source>
</evidence>
<reference evidence="8 9" key="1">
    <citation type="journal article" date="2019" name="Int. J. Syst. Evol. Microbiol.">
        <title>The Global Catalogue of Microorganisms (GCM) 10K type strain sequencing project: providing services to taxonomists for standard genome sequencing and annotation.</title>
        <authorList>
            <consortium name="The Broad Institute Genomics Platform"/>
            <consortium name="The Broad Institute Genome Sequencing Center for Infectious Disease"/>
            <person name="Wu L."/>
            <person name="Ma J."/>
        </authorList>
    </citation>
    <scope>NUCLEOTIDE SEQUENCE [LARGE SCALE GENOMIC DNA]</scope>
    <source>
        <strain evidence="8 9">JCM 15749</strain>
    </source>
</reference>
<feature type="region of interest" description="Disordered" evidence="6">
    <location>
        <begin position="251"/>
        <end position="273"/>
    </location>
</feature>
<dbReference type="InterPro" id="IPR020596">
    <property type="entry name" value="rRNA_Ade_Mease_Trfase_CS"/>
</dbReference>
<dbReference type="SMART" id="SM00650">
    <property type="entry name" value="rADc"/>
    <property type="match status" value="1"/>
</dbReference>
<dbReference type="InterPro" id="IPR001737">
    <property type="entry name" value="KsgA/Erm"/>
</dbReference>